<organism evidence="1 2">
    <name type="scientific">Rhododendron griersonianum</name>
    <dbReference type="NCBI Taxonomy" id="479676"/>
    <lineage>
        <taxon>Eukaryota</taxon>
        <taxon>Viridiplantae</taxon>
        <taxon>Streptophyta</taxon>
        <taxon>Embryophyta</taxon>
        <taxon>Tracheophyta</taxon>
        <taxon>Spermatophyta</taxon>
        <taxon>Magnoliopsida</taxon>
        <taxon>eudicotyledons</taxon>
        <taxon>Gunneridae</taxon>
        <taxon>Pentapetalae</taxon>
        <taxon>asterids</taxon>
        <taxon>Ericales</taxon>
        <taxon>Ericaceae</taxon>
        <taxon>Ericoideae</taxon>
        <taxon>Rhodoreae</taxon>
        <taxon>Rhododendron</taxon>
    </lineage>
</organism>
<dbReference type="EMBL" id="JACTNZ010000002">
    <property type="protein sequence ID" value="KAG5562626.1"/>
    <property type="molecule type" value="Genomic_DNA"/>
</dbReference>
<dbReference type="Proteomes" id="UP000823749">
    <property type="component" value="Chromosome 2"/>
</dbReference>
<name>A0AAV6LCH0_9ERIC</name>
<accession>A0AAV6LCH0</accession>
<proteinExistence type="predicted"/>
<reference evidence="1" key="1">
    <citation type="submission" date="2020-08" db="EMBL/GenBank/DDBJ databases">
        <title>Plant Genome Project.</title>
        <authorList>
            <person name="Zhang R.-G."/>
        </authorList>
    </citation>
    <scope>NUCLEOTIDE SEQUENCE</scope>
    <source>
        <strain evidence="1">WSP0</strain>
        <tissue evidence="1">Leaf</tissue>
    </source>
</reference>
<gene>
    <name evidence="1" type="ORF">RHGRI_005378</name>
</gene>
<evidence type="ECO:0000313" key="1">
    <source>
        <dbReference type="EMBL" id="KAG5562626.1"/>
    </source>
</evidence>
<protein>
    <submittedName>
        <fullName evidence="1">Uncharacterized protein</fullName>
    </submittedName>
</protein>
<keyword evidence="2" id="KW-1185">Reference proteome</keyword>
<dbReference type="AlphaFoldDB" id="A0AAV6LCH0"/>
<comment type="caution">
    <text evidence="1">The sequence shown here is derived from an EMBL/GenBank/DDBJ whole genome shotgun (WGS) entry which is preliminary data.</text>
</comment>
<evidence type="ECO:0000313" key="2">
    <source>
        <dbReference type="Proteomes" id="UP000823749"/>
    </source>
</evidence>
<sequence>MKSSLVSIGISRKIKFDDGELHESSSQDCFIRRGSLCVRCLLEDGASKGSEVGGCNSKANDNGDAHAENDQGLEVDADSSFELFRDSEELADEYNYDYDDYVDEYLWGDEEWTEAHLTVVNYVDIDAHILCTTVIAGIDNDGVLKMIVAVSYFFGHETLHVTVALSLSGNVFMYLVPVATSSVNESDVNQKMMKSTLIKDLYGEIERLKAGKTFGTSVVGKEILLAELN</sequence>